<gene>
    <name evidence="2" type="ORF">ES319_D12G010300v1</name>
</gene>
<evidence type="ECO:0000313" key="2">
    <source>
        <dbReference type="EMBL" id="KAB1997220.1"/>
    </source>
</evidence>
<reference evidence="2" key="1">
    <citation type="submission" date="2019-06" db="EMBL/GenBank/DDBJ databases">
        <title>WGS assembly of Gossypium barbadense.</title>
        <authorList>
            <person name="Chen Z.J."/>
            <person name="Sreedasyam A."/>
            <person name="Ando A."/>
            <person name="Song Q."/>
            <person name="De L."/>
            <person name="Hulse-Kemp A."/>
            <person name="Ding M."/>
            <person name="Ye W."/>
            <person name="Kirkbride R."/>
            <person name="Jenkins J."/>
            <person name="Plott C."/>
            <person name="Lovell J."/>
            <person name="Lin Y.-M."/>
            <person name="Vaughn R."/>
            <person name="Liu B."/>
            <person name="Li W."/>
            <person name="Simpson S."/>
            <person name="Scheffler B."/>
            <person name="Saski C."/>
            <person name="Grover C."/>
            <person name="Hu G."/>
            <person name="Conover J."/>
            <person name="Carlson J."/>
            <person name="Shu S."/>
            <person name="Boston L."/>
            <person name="Williams M."/>
            <person name="Peterson D."/>
            <person name="Mcgee K."/>
            <person name="Jones D."/>
            <person name="Wendel J."/>
            <person name="Stelly D."/>
            <person name="Grimwood J."/>
            <person name="Schmutz J."/>
        </authorList>
    </citation>
    <scope>NUCLEOTIDE SEQUENCE [LARGE SCALE GENOMIC DNA]</scope>
    <source>
        <strain evidence="2">1400233.01</strain>
    </source>
</reference>
<evidence type="ECO:0000256" key="1">
    <source>
        <dbReference type="SAM" id="MobiDB-lite"/>
    </source>
</evidence>
<dbReference type="AlphaFoldDB" id="A0A5J5NVA7"/>
<feature type="region of interest" description="Disordered" evidence="1">
    <location>
        <begin position="1"/>
        <end position="35"/>
    </location>
</feature>
<name>A0A5J5NVA7_GOSBA</name>
<sequence length="51" mass="5429">MKQKLPANSPPSAPDSLSSWHLSPTPPSQISGPTVSASASSFYWQLFSDPI</sequence>
<feature type="compositionally biased region" description="Polar residues" evidence="1">
    <location>
        <begin position="15"/>
        <end position="35"/>
    </location>
</feature>
<protein>
    <submittedName>
        <fullName evidence="2">Uncharacterized protein</fullName>
    </submittedName>
</protein>
<proteinExistence type="predicted"/>
<organism evidence="2">
    <name type="scientific">Gossypium barbadense</name>
    <name type="common">Sea Island cotton</name>
    <name type="synonym">Hibiscus barbadensis</name>
    <dbReference type="NCBI Taxonomy" id="3634"/>
    <lineage>
        <taxon>Eukaryota</taxon>
        <taxon>Viridiplantae</taxon>
        <taxon>Streptophyta</taxon>
        <taxon>Embryophyta</taxon>
        <taxon>Tracheophyta</taxon>
        <taxon>Spermatophyta</taxon>
        <taxon>Magnoliopsida</taxon>
        <taxon>eudicotyledons</taxon>
        <taxon>Gunneridae</taxon>
        <taxon>Pentapetalae</taxon>
        <taxon>rosids</taxon>
        <taxon>malvids</taxon>
        <taxon>Malvales</taxon>
        <taxon>Malvaceae</taxon>
        <taxon>Malvoideae</taxon>
        <taxon>Gossypium</taxon>
    </lineage>
</organism>
<accession>A0A5J5NVA7</accession>
<dbReference type="EMBL" id="CM018226">
    <property type="protein sequence ID" value="KAB1997220.1"/>
    <property type="molecule type" value="Genomic_DNA"/>
</dbReference>